<dbReference type="AlphaFoldDB" id="A0A4Q2DVE8"/>
<evidence type="ECO:0000259" key="3">
    <source>
        <dbReference type="Pfam" id="PF24883"/>
    </source>
</evidence>
<dbReference type="InterPro" id="IPR027417">
    <property type="entry name" value="P-loop_NTPase"/>
</dbReference>
<evidence type="ECO:0000256" key="1">
    <source>
        <dbReference type="ARBA" id="ARBA00022737"/>
    </source>
</evidence>
<evidence type="ECO:0000259" key="2">
    <source>
        <dbReference type="Pfam" id="PF00646"/>
    </source>
</evidence>
<organism evidence="4 5">
    <name type="scientific">Candolleomyces aberdarensis</name>
    <dbReference type="NCBI Taxonomy" id="2316362"/>
    <lineage>
        <taxon>Eukaryota</taxon>
        <taxon>Fungi</taxon>
        <taxon>Dikarya</taxon>
        <taxon>Basidiomycota</taxon>
        <taxon>Agaricomycotina</taxon>
        <taxon>Agaricomycetes</taxon>
        <taxon>Agaricomycetidae</taxon>
        <taxon>Agaricales</taxon>
        <taxon>Agaricineae</taxon>
        <taxon>Psathyrellaceae</taxon>
        <taxon>Candolleomyces</taxon>
    </lineage>
</organism>
<sequence length="1237" mass="138031">MDEISPQSSSSMALSIFKRFDTWEAEYSSPNLEALKMLEQSPSGKEPTPYLSLLPSELLISICTSLDFRSLKAFACVSRLTNSIAVPIFIDQTCPEIKSKGICEISSVSNHTTYPFKLAFSVPPLRVHKVRLNFVTSHTHLLKAMQSAGIIISRMAPEIHEARLSFAVSQWGGLSRIKQSIDKIAWTRTIFAIFDALLDHGCRVLEIDGLNDDLRVLLGGDNYFHGTWQGTISKLLPSSDGGTLLKVSTRRLFRSASVGQTSPAQQVSHSSYHVGLSEVSLHLCDCLFQPFILGHTISFLNRNSSTLTTLKLASRTMSTEDWRLALSTILLPQLSTFELSAWRIDHADLSSVSTSPDMADILYFIGRHPLIKVLRLSRQMSENHTRLRPASLTGRPKLERSMRLLPHLEELRGSVKFVFDFLQRDSELASPSTVFPKLKHIYMESGFVLKASHRSNLHNIKCLLHLIQDIRMAGGLASVDELGVDCQTYGSSPQLTMLDLMVENLGHMSQSLNSPETKFRFNGIQTHGSGDGPGPLSLSFIRSVTFSAAEWTPKNLLESETEESTKEIFRGINVLFPMATDLHFGLLGASGALSYLLSAWVPHHNLECMAAAPSNIQVFPHAHDFRIDRQTINIFGNVPNEGRDLILRLDPIIDASHTRNRKTSPPDSACFPGTRKAVIQGITSWIDTRIVRRTTTAHVYWFHGFAGSGKSAISLEIARIYAGSGRLLASYFFFRGAGDRGGMARFAVTLASQLVAAVPSTASFIKAAIKAEPGLLTQGVSLATQLERLVYEPFRAAVKRGVIVKTLIKGPFVVVIDGLDECEDKQGVMDFIDHMLDYVKRHPSIPLRFFIASRVEEHIRTRLQKDCVLFDDLDSHGADKDIEMFLEGSFQAASVNDRVIQEYVRARGKWPTKSDMNKLIVHINGSFVLASTIFKSIVQPATEEDPSTPMERLPLTLKINGLDPLYAQTLGRSHHLPHFRHIISTIALLEDPLPIIGIASLLGIEGFEIVRVLLNLQAIIHVPGTDEEGGVTLCHTSLRDFLTTESRSGQFFIPPSFRLYLSCRGFSFVFARNIPPFSGYIAQWRSFALSDACDFVSEIERFKACQPLHIDRILRCAFLCTMVFYSLTLRDSDAILYALTESANQLALTVESPDPRIRLWLEGGMDYYLPNGFERTVQFTRQTYEMLKHDLQRASTAIQAKFPEILGLKYRSTGKEIQHSLSGEFFPASVYLMLWNG</sequence>
<proteinExistence type="predicted"/>
<name>A0A4Q2DVE8_9AGAR</name>
<keyword evidence="5" id="KW-1185">Reference proteome</keyword>
<evidence type="ECO:0000313" key="4">
    <source>
        <dbReference type="EMBL" id="RXW24600.1"/>
    </source>
</evidence>
<dbReference type="InterPro" id="IPR036047">
    <property type="entry name" value="F-box-like_dom_sf"/>
</dbReference>
<comment type="caution">
    <text evidence="4">The sequence shown here is derived from an EMBL/GenBank/DDBJ whole genome shotgun (WGS) entry which is preliminary data.</text>
</comment>
<dbReference type="PANTHER" id="PTHR10039">
    <property type="entry name" value="AMELOGENIN"/>
    <property type="match status" value="1"/>
</dbReference>
<feature type="domain" description="Nephrocystin 3-like N-terminal" evidence="3">
    <location>
        <begin position="693"/>
        <end position="854"/>
    </location>
</feature>
<dbReference type="SUPFAM" id="SSF52540">
    <property type="entry name" value="P-loop containing nucleoside triphosphate hydrolases"/>
    <property type="match status" value="1"/>
</dbReference>
<dbReference type="InterPro" id="IPR001810">
    <property type="entry name" value="F-box_dom"/>
</dbReference>
<dbReference type="InterPro" id="IPR056884">
    <property type="entry name" value="NPHP3-like_N"/>
</dbReference>
<gene>
    <name evidence="4" type="ORF">EST38_g1202</name>
</gene>
<dbReference type="CDD" id="cd09917">
    <property type="entry name" value="F-box_SF"/>
    <property type="match status" value="1"/>
</dbReference>
<dbReference type="SUPFAM" id="SSF81383">
    <property type="entry name" value="F-box domain"/>
    <property type="match status" value="1"/>
</dbReference>
<dbReference type="Proteomes" id="UP000290288">
    <property type="component" value="Unassembled WGS sequence"/>
</dbReference>
<reference evidence="4 5" key="1">
    <citation type="submission" date="2019-01" db="EMBL/GenBank/DDBJ databases">
        <title>Draft genome sequence of Psathyrella aberdarensis IHI B618.</title>
        <authorList>
            <person name="Buettner E."/>
            <person name="Kellner H."/>
        </authorList>
    </citation>
    <scope>NUCLEOTIDE SEQUENCE [LARGE SCALE GENOMIC DNA]</scope>
    <source>
        <strain evidence="4 5">IHI B618</strain>
    </source>
</reference>
<keyword evidence="1" id="KW-0677">Repeat</keyword>
<evidence type="ECO:0000313" key="5">
    <source>
        <dbReference type="Proteomes" id="UP000290288"/>
    </source>
</evidence>
<feature type="domain" description="F-box" evidence="2">
    <location>
        <begin position="51"/>
        <end position="84"/>
    </location>
</feature>
<dbReference type="OrthoDB" id="3038309at2759"/>
<dbReference type="EMBL" id="SDEE01000016">
    <property type="protein sequence ID" value="RXW24600.1"/>
    <property type="molecule type" value="Genomic_DNA"/>
</dbReference>
<dbReference type="Pfam" id="PF00646">
    <property type="entry name" value="F-box"/>
    <property type="match status" value="1"/>
</dbReference>
<evidence type="ECO:0008006" key="6">
    <source>
        <dbReference type="Google" id="ProtNLM"/>
    </source>
</evidence>
<dbReference type="PANTHER" id="PTHR10039:SF17">
    <property type="entry name" value="FUNGAL STAND N-TERMINAL GOODBYE DOMAIN-CONTAINING PROTEIN-RELATED"/>
    <property type="match status" value="1"/>
</dbReference>
<protein>
    <recommendedName>
        <fullName evidence="6">F-box domain-containing protein</fullName>
    </recommendedName>
</protein>
<dbReference type="Pfam" id="PF24883">
    <property type="entry name" value="NPHP3_N"/>
    <property type="match status" value="1"/>
</dbReference>
<accession>A0A4Q2DVE8</accession>